<dbReference type="Proteomes" id="UP001374535">
    <property type="component" value="Chromosome 4"/>
</dbReference>
<gene>
    <name evidence="1" type="ORF">V8G54_011409</name>
</gene>
<proteinExistence type="predicted"/>
<protein>
    <submittedName>
        <fullName evidence="1">Uncharacterized protein</fullName>
    </submittedName>
</protein>
<evidence type="ECO:0000313" key="1">
    <source>
        <dbReference type="EMBL" id="WVZ13843.1"/>
    </source>
</evidence>
<keyword evidence="2" id="KW-1185">Reference proteome</keyword>
<dbReference type="EMBL" id="CP144697">
    <property type="protein sequence ID" value="WVZ13843.1"/>
    <property type="molecule type" value="Genomic_DNA"/>
</dbReference>
<organism evidence="1 2">
    <name type="scientific">Vigna mungo</name>
    <name type="common">Black gram</name>
    <name type="synonym">Phaseolus mungo</name>
    <dbReference type="NCBI Taxonomy" id="3915"/>
    <lineage>
        <taxon>Eukaryota</taxon>
        <taxon>Viridiplantae</taxon>
        <taxon>Streptophyta</taxon>
        <taxon>Embryophyta</taxon>
        <taxon>Tracheophyta</taxon>
        <taxon>Spermatophyta</taxon>
        <taxon>Magnoliopsida</taxon>
        <taxon>eudicotyledons</taxon>
        <taxon>Gunneridae</taxon>
        <taxon>Pentapetalae</taxon>
        <taxon>rosids</taxon>
        <taxon>fabids</taxon>
        <taxon>Fabales</taxon>
        <taxon>Fabaceae</taxon>
        <taxon>Papilionoideae</taxon>
        <taxon>50 kb inversion clade</taxon>
        <taxon>NPAAA clade</taxon>
        <taxon>indigoferoid/millettioid clade</taxon>
        <taxon>Phaseoleae</taxon>
        <taxon>Vigna</taxon>
    </lineage>
</organism>
<sequence>MLCISWSPFSPSKKILRTTLSQASYVFSNTKSRPKVNQKLSSLTIHLPYACLGILKDKPHLRNGIMRTEIYWTKCFCYNILNHVQFTATLMSAVNIARTGL</sequence>
<evidence type="ECO:0000313" key="2">
    <source>
        <dbReference type="Proteomes" id="UP001374535"/>
    </source>
</evidence>
<reference evidence="1 2" key="1">
    <citation type="journal article" date="2023" name="Life. Sci Alliance">
        <title>Evolutionary insights into 3D genome organization and epigenetic landscape of Vigna mungo.</title>
        <authorList>
            <person name="Junaid A."/>
            <person name="Singh B."/>
            <person name="Bhatia S."/>
        </authorList>
    </citation>
    <scope>NUCLEOTIDE SEQUENCE [LARGE SCALE GENOMIC DNA]</scope>
    <source>
        <strain evidence="1">Urdbean</strain>
    </source>
</reference>
<accession>A0AAQ3NR98</accession>
<dbReference type="AlphaFoldDB" id="A0AAQ3NR98"/>
<name>A0AAQ3NR98_VIGMU</name>